<dbReference type="KEGG" id="tmz:Tmz1t_3897"/>
<feature type="transmembrane region" description="Helical" evidence="1">
    <location>
        <begin position="12"/>
        <end position="36"/>
    </location>
</feature>
<evidence type="ECO:0000313" key="3">
    <source>
        <dbReference type="Proteomes" id="UP000002186"/>
    </source>
</evidence>
<feature type="transmembrane region" description="Helical" evidence="1">
    <location>
        <begin position="386"/>
        <end position="407"/>
    </location>
</feature>
<keyword evidence="1" id="KW-1133">Transmembrane helix</keyword>
<name>C4KD71_THASP</name>
<evidence type="ECO:0000313" key="2">
    <source>
        <dbReference type="EMBL" id="ACR02482.1"/>
    </source>
</evidence>
<dbReference type="HOGENOM" id="CLU_011615_3_0_4"/>
<gene>
    <name evidence="2" type="ordered locus">Tmz1t_3897</name>
</gene>
<keyword evidence="1" id="KW-0812">Transmembrane</keyword>
<feature type="transmembrane region" description="Helical" evidence="1">
    <location>
        <begin position="146"/>
        <end position="166"/>
    </location>
</feature>
<feature type="transmembrane region" description="Helical" evidence="1">
    <location>
        <begin position="227"/>
        <end position="246"/>
    </location>
</feature>
<reference evidence="3" key="1">
    <citation type="submission" date="2009-05" db="EMBL/GenBank/DDBJ databases">
        <title>Complete sequence of chromosome of Thauera sp. MZ1T.</title>
        <authorList>
            <consortium name="US DOE Joint Genome Institute"/>
            <person name="Lucas S."/>
            <person name="Copeland A."/>
            <person name="Lapidus A."/>
            <person name="Glavina del Rio T."/>
            <person name="Dalin E."/>
            <person name="Tice H."/>
            <person name="Bruce D."/>
            <person name="Goodwin L."/>
            <person name="Pitluck S."/>
            <person name="Sims D."/>
            <person name="Brettin T."/>
            <person name="Detter J.C."/>
            <person name="Han C."/>
            <person name="Larimer F."/>
            <person name="Land M."/>
            <person name="Hauser L."/>
            <person name="Kyrpides N."/>
            <person name="Mikhailova N."/>
            <person name="Sayler G.S."/>
        </authorList>
    </citation>
    <scope>NUCLEOTIDE SEQUENCE [LARGE SCALE GENOMIC DNA]</scope>
    <source>
        <strain evidence="3">MZ1T</strain>
    </source>
</reference>
<accession>C4KD71</accession>
<keyword evidence="3" id="KW-1185">Reference proteome</keyword>
<sequence length="648" mass="70526">MSTSTTITRSAWLFLGLLAIACGLLYIPGLTGALYYDDIRPLSGLASVVNLDSALYYLSSEISGPLGRPVAMLSFLVHVEDWPGAVENIFLFNVLLHLTNGTLVALLVHRLLSLRGVAGSAPAWIAASTAAIWMLMPLQVSSSLIAVQRMATLSAFFVLAGLLIHVQGIAIEDRRRALGAALQALGLVGFTLLAMFTKENGILLPVFALVIQATLLADHTSPGRLRLLRTVAGGGALAIILAYLAYSAFRSGGVFGGREFDLLERIQTQPLILLEYLREAFAPRPYGLHPFHDGYPKVSALAEHPVALFAAILWPTLAVLAVRFRRRYPVAAFAVLWFLAAHLLESTVLGLELYFEHRNYLALFGPCLAIAWAVGRTPVPYRRLAVAGFAAYLATLGAILFHVTSLWGDKLDAAETWFVHAYKSPRAAEHLALLYLEQGRFNEAYQVIRIQVDDCPQCLASVTQAALLACAAGEAQRTRDYFAQAEALAIEARNVSGAATTLTAMHNAIEDGKCSLVDYDQLETLNRSLLRHQTGGLGTLSRKAIHMNLERIALAKGDANSALDHLKQAWAVDRDRALGHAIIDALLERHEIENAEVFHRKVLCREFPKHPVLANVARKQCDESMQAILEAASSHPQRTGDAKTAATP</sequence>
<feature type="transmembrane region" description="Helical" evidence="1">
    <location>
        <begin position="89"/>
        <end position="109"/>
    </location>
</feature>
<dbReference type="RefSeq" id="WP_012586209.1">
    <property type="nucleotide sequence ID" value="NC_011662.2"/>
</dbReference>
<reference evidence="2 3" key="2">
    <citation type="journal article" date="2012" name="Stand. Genomic Sci.">
        <title>Complete genome sequence of Thauera aminoaromatica strain MZ1T.</title>
        <authorList>
            <person name="Jiang K."/>
            <person name="Sanseverino J."/>
            <person name="Chauhan A."/>
            <person name="Lucas S."/>
            <person name="Copeland A."/>
            <person name="Lapidus A."/>
            <person name="Del Rio T.G."/>
            <person name="Dalin E."/>
            <person name="Tice H."/>
            <person name="Bruce D."/>
            <person name="Goodwin L."/>
            <person name="Pitluck S."/>
            <person name="Sims D."/>
            <person name="Brettin T."/>
            <person name="Detter J.C."/>
            <person name="Han C."/>
            <person name="Chang Y.J."/>
            <person name="Larimer F."/>
            <person name="Land M."/>
            <person name="Hauser L."/>
            <person name="Kyrpides N.C."/>
            <person name="Mikhailova N."/>
            <person name="Moser S."/>
            <person name="Jegier P."/>
            <person name="Close D."/>
            <person name="Debruyn J.M."/>
            <person name="Wang Y."/>
            <person name="Layton A.C."/>
            <person name="Allen M.S."/>
            <person name="Sayler G.S."/>
        </authorList>
    </citation>
    <scope>NUCLEOTIDE SEQUENCE [LARGE SCALE GENOMIC DNA]</scope>
    <source>
        <strain evidence="2 3">MZ1T</strain>
    </source>
</reference>
<keyword evidence="1" id="KW-0472">Membrane</keyword>
<dbReference type="Proteomes" id="UP000002186">
    <property type="component" value="Chromosome"/>
</dbReference>
<evidence type="ECO:0000256" key="1">
    <source>
        <dbReference type="SAM" id="Phobius"/>
    </source>
</evidence>
<feature type="transmembrane region" description="Helical" evidence="1">
    <location>
        <begin position="306"/>
        <end position="324"/>
    </location>
</feature>
<feature type="transmembrane region" description="Helical" evidence="1">
    <location>
        <begin position="121"/>
        <end position="140"/>
    </location>
</feature>
<dbReference type="OrthoDB" id="8566379at2"/>
<feature type="transmembrane region" description="Helical" evidence="1">
    <location>
        <begin position="357"/>
        <end position="374"/>
    </location>
</feature>
<dbReference type="InterPro" id="IPR011990">
    <property type="entry name" value="TPR-like_helical_dom_sf"/>
</dbReference>
<dbReference type="AlphaFoldDB" id="C4KD71"/>
<proteinExistence type="predicted"/>
<organism evidence="2 3">
    <name type="scientific">Thauera aminoaromatica</name>
    <dbReference type="NCBI Taxonomy" id="164330"/>
    <lineage>
        <taxon>Bacteria</taxon>
        <taxon>Pseudomonadati</taxon>
        <taxon>Pseudomonadota</taxon>
        <taxon>Betaproteobacteria</taxon>
        <taxon>Rhodocyclales</taxon>
        <taxon>Zoogloeaceae</taxon>
        <taxon>Thauera</taxon>
    </lineage>
</organism>
<feature type="transmembrane region" description="Helical" evidence="1">
    <location>
        <begin position="178"/>
        <end position="196"/>
    </location>
</feature>
<feature type="transmembrane region" description="Helical" evidence="1">
    <location>
        <begin position="202"/>
        <end position="220"/>
    </location>
</feature>
<dbReference type="EMBL" id="CP001281">
    <property type="protein sequence ID" value="ACR02482.1"/>
    <property type="molecule type" value="Genomic_DNA"/>
</dbReference>
<feature type="transmembrane region" description="Helical" evidence="1">
    <location>
        <begin position="331"/>
        <end position="351"/>
    </location>
</feature>
<evidence type="ECO:0008006" key="4">
    <source>
        <dbReference type="Google" id="ProtNLM"/>
    </source>
</evidence>
<dbReference type="STRING" id="85643.Tmz1t_3897"/>
<dbReference type="eggNOG" id="COG0457">
    <property type="taxonomic scope" value="Bacteria"/>
</dbReference>
<protein>
    <recommendedName>
        <fullName evidence="4">Tetratricopeptide repeat protein</fullName>
    </recommendedName>
</protein>
<dbReference type="Gene3D" id="1.25.40.10">
    <property type="entry name" value="Tetratricopeptide repeat domain"/>
    <property type="match status" value="1"/>
</dbReference>